<protein>
    <submittedName>
        <fullName evidence="1">Uncharacterized protein</fullName>
    </submittedName>
</protein>
<dbReference type="EMBL" id="JAVLET010000004">
    <property type="protein sequence ID" value="KAL0470480.1"/>
    <property type="molecule type" value="Genomic_DNA"/>
</dbReference>
<comment type="caution">
    <text evidence="1">The sequence shown here is derived from an EMBL/GenBank/DDBJ whole genome shotgun (WGS) entry which is preliminary data.</text>
</comment>
<evidence type="ECO:0000313" key="1">
    <source>
        <dbReference type="EMBL" id="KAL0470480.1"/>
    </source>
</evidence>
<reference evidence="1 2" key="1">
    <citation type="submission" date="2023-09" db="EMBL/GenBank/DDBJ databases">
        <title>Multi-omics analysis of a traditional fermented food reveals byproduct-associated fungal strains for waste-to-food upcycling.</title>
        <authorList>
            <consortium name="Lawrence Berkeley National Laboratory"/>
            <person name="Rekdal V.M."/>
            <person name="Villalobos-Escobedo J.M."/>
            <person name="Rodriguez-Valeron N."/>
            <person name="Garcia M.O."/>
            <person name="Vasquez D.P."/>
            <person name="Damayanti I."/>
            <person name="Sorensen P.M."/>
            <person name="Baidoo E.E."/>
            <person name="De Carvalho A.C."/>
            <person name="Riley R."/>
            <person name="Lipzen A."/>
            <person name="He G."/>
            <person name="Yan M."/>
            <person name="Haridas S."/>
            <person name="Daum C."/>
            <person name="Yoshinaga Y."/>
            <person name="Ng V."/>
            <person name="Grigoriev I.V."/>
            <person name="Munk R."/>
            <person name="Nuraida L."/>
            <person name="Wijaya C.H."/>
            <person name="Morales P.-C."/>
            <person name="Keasling J.D."/>
        </authorList>
    </citation>
    <scope>NUCLEOTIDE SEQUENCE [LARGE SCALE GENOMIC DNA]</scope>
    <source>
        <strain evidence="1 2">FGSC 2613</strain>
    </source>
</reference>
<sequence>MRYAYVPQVVVRMETTSLGVTTPIVCCLVSHEVGKDDNSPSEQRIHYDSNNSHKVQFQQTKDAIPKSRGFWSPFFHLAAITLSPMPGLMSPFPRHPPSGSTVGCLSLDLARLDTSTTDFNISPMHPIHPSARGRYNIEMVRFSVMVPCY</sequence>
<evidence type="ECO:0000313" key="2">
    <source>
        <dbReference type="Proteomes" id="UP001451303"/>
    </source>
</evidence>
<name>A0ABR3DCS8_NEUIN</name>
<dbReference type="Proteomes" id="UP001451303">
    <property type="component" value="Unassembled WGS sequence"/>
</dbReference>
<organism evidence="1 2">
    <name type="scientific">Neurospora intermedia</name>
    <dbReference type="NCBI Taxonomy" id="5142"/>
    <lineage>
        <taxon>Eukaryota</taxon>
        <taxon>Fungi</taxon>
        <taxon>Dikarya</taxon>
        <taxon>Ascomycota</taxon>
        <taxon>Pezizomycotina</taxon>
        <taxon>Sordariomycetes</taxon>
        <taxon>Sordariomycetidae</taxon>
        <taxon>Sordariales</taxon>
        <taxon>Sordariaceae</taxon>
        <taxon>Neurospora</taxon>
    </lineage>
</organism>
<proteinExistence type="predicted"/>
<keyword evidence="2" id="KW-1185">Reference proteome</keyword>
<accession>A0ABR3DCS8</accession>
<gene>
    <name evidence="1" type="ORF">QR685DRAFT_523736</name>
</gene>